<dbReference type="Pfam" id="PF00781">
    <property type="entry name" value="DAGK_cat"/>
    <property type="match status" value="1"/>
</dbReference>
<evidence type="ECO:0000313" key="14">
    <source>
        <dbReference type="EMBL" id="MFC6824972.1"/>
    </source>
</evidence>
<dbReference type="GO" id="GO:0008654">
    <property type="term" value="P:phospholipid biosynthetic process"/>
    <property type="evidence" value="ECO:0007669"/>
    <property type="project" value="UniProtKB-KW"/>
</dbReference>
<dbReference type="EC" id="2.7.1.-" evidence="14"/>
<evidence type="ECO:0000256" key="10">
    <source>
        <dbReference type="ARBA" id="ARBA00023209"/>
    </source>
</evidence>
<evidence type="ECO:0000256" key="2">
    <source>
        <dbReference type="ARBA" id="ARBA00022516"/>
    </source>
</evidence>
<dbReference type="PANTHER" id="PTHR12358">
    <property type="entry name" value="SPHINGOSINE KINASE"/>
    <property type="match status" value="1"/>
</dbReference>
<keyword evidence="15" id="KW-1185">Reference proteome</keyword>
<feature type="region of interest" description="Disordered" evidence="12">
    <location>
        <begin position="1"/>
        <end position="25"/>
    </location>
</feature>
<evidence type="ECO:0000256" key="9">
    <source>
        <dbReference type="ARBA" id="ARBA00023098"/>
    </source>
</evidence>
<keyword evidence="10" id="KW-0594">Phospholipid biosynthesis</keyword>
<dbReference type="Pfam" id="PF19279">
    <property type="entry name" value="YegS_C"/>
    <property type="match status" value="1"/>
</dbReference>
<keyword evidence="6 14" id="KW-0418">Kinase</keyword>
<dbReference type="InterPro" id="IPR045540">
    <property type="entry name" value="YegS/DAGK_C"/>
</dbReference>
<evidence type="ECO:0000256" key="8">
    <source>
        <dbReference type="ARBA" id="ARBA00022842"/>
    </source>
</evidence>
<feature type="compositionally biased region" description="Basic and acidic residues" evidence="12">
    <location>
        <begin position="9"/>
        <end position="25"/>
    </location>
</feature>
<keyword evidence="5" id="KW-0547">Nucleotide-binding</keyword>
<dbReference type="Proteomes" id="UP001596408">
    <property type="component" value="Unassembled WGS sequence"/>
</dbReference>
<dbReference type="RefSeq" id="WP_379694699.1">
    <property type="nucleotide sequence ID" value="NZ_JBHSXH010000011.1"/>
</dbReference>
<evidence type="ECO:0000256" key="12">
    <source>
        <dbReference type="SAM" id="MobiDB-lite"/>
    </source>
</evidence>
<keyword evidence="4" id="KW-0479">Metal-binding</keyword>
<dbReference type="InterPro" id="IPR016064">
    <property type="entry name" value="NAD/diacylglycerol_kinase_sf"/>
</dbReference>
<keyword evidence="3 14" id="KW-0808">Transferase</keyword>
<evidence type="ECO:0000256" key="5">
    <source>
        <dbReference type="ARBA" id="ARBA00022741"/>
    </source>
</evidence>
<keyword evidence="11" id="KW-1208">Phospholipid metabolism</keyword>
<dbReference type="InterPro" id="IPR005218">
    <property type="entry name" value="Diacylglycerol/lipid_kinase"/>
</dbReference>
<evidence type="ECO:0000256" key="7">
    <source>
        <dbReference type="ARBA" id="ARBA00022840"/>
    </source>
</evidence>
<organism evidence="14 15">
    <name type="scientific">Halopelagius fulvigenes</name>
    <dbReference type="NCBI Taxonomy" id="1198324"/>
    <lineage>
        <taxon>Archaea</taxon>
        <taxon>Methanobacteriati</taxon>
        <taxon>Methanobacteriota</taxon>
        <taxon>Stenosarchaea group</taxon>
        <taxon>Halobacteria</taxon>
        <taxon>Halobacteriales</taxon>
        <taxon>Haloferacaceae</taxon>
    </lineage>
</organism>
<evidence type="ECO:0000256" key="1">
    <source>
        <dbReference type="ARBA" id="ARBA00001946"/>
    </source>
</evidence>
<proteinExistence type="predicted"/>
<dbReference type="NCBIfam" id="TIGR00147">
    <property type="entry name" value="YegS/Rv2252/BmrU family lipid kinase"/>
    <property type="match status" value="1"/>
</dbReference>
<dbReference type="InterPro" id="IPR050187">
    <property type="entry name" value="Lipid_Phosphate_FormReg"/>
</dbReference>
<dbReference type="InterPro" id="IPR001206">
    <property type="entry name" value="Diacylglycerol_kinase_cat_dom"/>
</dbReference>
<evidence type="ECO:0000256" key="4">
    <source>
        <dbReference type="ARBA" id="ARBA00022723"/>
    </source>
</evidence>
<dbReference type="EMBL" id="JBHSXH010000011">
    <property type="protein sequence ID" value="MFC6824972.1"/>
    <property type="molecule type" value="Genomic_DNA"/>
</dbReference>
<dbReference type="GO" id="GO:0016301">
    <property type="term" value="F:kinase activity"/>
    <property type="evidence" value="ECO:0007669"/>
    <property type="project" value="UniProtKB-KW"/>
</dbReference>
<dbReference type="Gene3D" id="2.60.200.40">
    <property type="match status" value="1"/>
</dbReference>
<evidence type="ECO:0000313" key="15">
    <source>
        <dbReference type="Proteomes" id="UP001596408"/>
    </source>
</evidence>
<evidence type="ECO:0000256" key="3">
    <source>
        <dbReference type="ARBA" id="ARBA00022679"/>
    </source>
</evidence>
<name>A0ABD5U2K2_9EURY</name>
<evidence type="ECO:0000256" key="11">
    <source>
        <dbReference type="ARBA" id="ARBA00023264"/>
    </source>
</evidence>
<keyword evidence="9" id="KW-0443">Lipid metabolism</keyword>
<protein>
    <submittedName>
        <fullName evidence="14">Diacylglycerol/lipid kinase family protein</fullName>
        <ecNumber evidence="14">2.7.1.-</ecNumber>
    </submittedName>
</protein>
<dbReference type="GO" id="GO:0005524">
    <property type="term" value="F:ATP binding"/>
    <property type="evidence" value="ECO:0007669"/>
    <property type="project" value="UniProtKB-KW"/>
</dbReference>
<evidence type="ECO:0000259" key="13">
    <source>
        <dbReference type="PROSITE" id="PS50146"/>
    </source>
</evidence>
<dbReference type="SUPFAM" id="SSF111331">
    <property type="entry name" value="NAD kinase/diacylglycerol kinase-like"/>
    <property type="match status" value="1"/>
</dbReference>
<feature type="domain" description="DAGKc" evidence="13">
    <location>
        <begin position="22"/>
        <end position="149"/>
    </location>
</feature>
<accession>A0ABD5U2K2</accession>
<comment type="caution">
    <text evidence="14">The sequence shown here is derived from an EMBL/GenBank/DDBJ whole genome shotgun (WGS) entry which is preliminary data.</text>
</comment>
<keyword evidence="8" id="KW-0460">Magnesium</keyword>
<comment type="cofactor">
    <cofactor evidence="1">
        <name>Mg(2+)</name>
        <dbReference type="ChEBI" id="CHEBI:18420"/>
    </cofactor>
</comment>
<dbReference type="PANTHER" id="PTHR12358:SF106">
    <property type="entry name" value="LIPID KINASE YEGS"/>
    <property type="match status" value="1"/>
</dbReference>
<evidence type="ECO:0000256" key="6">
    <source>
        <dbReference type="ARBA" id="ARBA00022777"/>
    </source>
</evidence>
<dbReference type="SMART" id="SM00046">
    <property type="entry name" value="DAGKc"/>
    <property type="match status" value="1"/>
</dbReference>
<reference evidence="14 15" key="1">
    <citation type="journal article" date="2019" name="Int. J. Syst. Evol. Microbiol.">
        <title>The Global Catalogue of Microorganisms (GCM) 10K type strain sequencing project: providing services to taxonomists for standard genome sequencing and annotation.</title>
        <authorList>
            <consortium name="The Broad Institute Genomics Platform"/>
            <consortium name="The Broad Institute Genome Sequencing Center for Infectious Disease"/>
            <person name="Wu L."/>
            <person name="Ma J."/>
        </authorList>
    </citation>
    <scope>NUCLEOTIDE SEQUENCE [LARGE SCALE GENOMIC DNA]</scope>
    <source>
        <strain evidence="14 15">YIM 94188</strain>
    </source>
</reference>
<dbReference type="PROSITE" id="PS50146">
    <property type="entry name" value="DAGK"/>
    <property type="match status" value="1"/>
</dbReference>
<dbReference type="Gene3D" id="3.40.50.10330">
    <property type="entry name" value="Probable inorganic polyphosphate/atp-NAD kinase, domain 1"/>
    <property type="match status" value="1"/>
</dbReference>
<keyword evidence="2" id="KW-0444">Lipid biosynthesis</keyword>
<sequence>MNQDEEKEATDAPEDKRRGRQEANKRCLILNPTSGTADHIDKVRRLGTDWGYHIKETEREGHAVALTREAVTDGVDLLAVAGGDGTLHEVIQGLVDADALDEVTLGVLPAGTKNIFATNIGVTGIQQGFEVLEYGDRRRIDVGFAGDEPFVMSCIAGLLANASVATSGELKERFGSLAFVITGVQEVLTFDGLNIEITVVSNGEETTWTGEALCALVGNVRRFVKQGGQANMEDGLFDVVIVKQMPTSDLLIEAVAHRLLGHDTEHVSHVQARQLEIDELHGEPIEFSLDGEPSSHERLVLHVCSNALTVCVGSEYDPEPVEK</sequence>
<gene>
    <name evidence="14" type="ORF">ACFQEV_08205</name>
</gene>
<dbReference type="GO" id="GO:0046872">
    <property type="term" value="F:metal ion binding"/>
    <property type="evidence" value="ECO:0007669"/>
    <property type="project" value="UniProtKB-KW"/>
</dbReference>
<dbReference type="InterPro" id="IPR017438">
    <property type="entry name" value="ATP-NAD_kinase_N"/>
</dbReference>
<keyword evidence="7" id="KW-0067">ATP-binding</keyword>
<dbReference type="AlphaFoldDB" id="A0ABD5U2K2"/>